<sequence>MSIFRTVFGRFQKQCETSESHRDENLRTRYYKASFNKAFETAENVLRKDPSVKMISSAKEHGEMAAEITRGKKYFAIITIVSVRGMESAIDVNISTEQFSPAGALPSLKKEITGFYSRLDKELTYLGSGRNAE</sequence>
<gene>
    <name evidence="2" type="ORF">FZD47_00835</name>
    <name evidence="1" type="ORF">FZD51_20195</name>
</gene>
<dbReference type="Proteomes" id="UP000322139">
    <property type="component" value="Unassembled WGS sequence"/>
</dbReference>
<dbReference type="AlphaFoldDB" id="A0A5D4SW24"/>
<dbReference type="EMBL" id="VTES01000001">
    <property type="protein sequence ID" value="TYS66066.1"/>
    <property type="molecule type" value="Genomic_DNA"/>
</dbReference>
<comment type="caution">
    <text evidence="2">The sequence shown here is derived from an EMBL/GenBank/DDBJ whole genome shotgun (WGS) entry which is preliminary data.</text>
</comment>
<reference evidence="3 4" key="1">
    <citation type="submission" date="2019-08" db="EMBL/GenBank/DDBJ databases">
        <title>Bacillus genomes from the desert of Cuatro Cienegas, Coahuila.</title>
        <authorList>
            <person name="Olmedo-Alvarez G."/>
        </authorList>
    </citation>
    <scope>NUCLEOTIDE SEQUENCE [LARGE SCALE GENOMIC DNA]</scope>
    <source>
        <strain evidence="2 4">CH37_1T</strain>
        <strain evidence="1 3">CH446_14T</strain>
    </source>
</reference>
<evidence type="ECO:0000313" key="3">
    <source>
        <dbReference type="Proteomes" id="UP000322139"/>
    </source>
</evidence>
<evidence type="ECO:0008006" key="5">
    <source>
        <dbReference type="Google" id="ProtNLM"/>
    </source>
</evidence>
<protein>
    <recommendedName>
        <fullName evidence="5">Cytosolic protein</fullName>
    </recommendedName>
</protein>
<evidence type="ECO:0000313" key="4">
    <source>
        <dbReference type="Proteomes" id="UP000323732"/>
    </source>
</evidence>
<proteinExistence type="predicted"/>
<dbReference type="EMBL" id="VTER01000011">
    <property type="protein sequence ID" value="TYS45419.1"/>
    <property type="molecule type" value="Genomic_DNA"/>
</dbReference>
<accession>A0A5D4SW24</accession>
<dbReference type="GeneID" id="97350995"/>
<evidence type="ECO:0000313" key="1">
    <source>
        <dbReference type="EMBL" id="TYS45419.1"/>
    </source>
</evidence>
<dbReference type="Proteomes" id="UP000323732">
    <property type="component" value="Unassembled WGS sequence"/>
</dbReference>
<dbReference type="RefSeq" id="WP_009791375.1">
    <property type="nucleotide sequence ID" value="NZ_CP160000.1"/>
</dbReference>
<evidence type="ECO:0000313" key="2">
    <source>
        <dbReference type="EMBL" id="TYS66066.1"/>
    </source>
</evidence>
<organism evidence="2 4">
    <name type="scientific">Bacillus infantis</name>
    <dbReference type="NCBI Taxonomy" id="324767"/>
    <lineage>
        <taxon>Bacteria</taxon>
        <taxon>Bacillati</taxon>
        <taxon>Bacillota</taxon>
        <taxon>Bacilli</taxon>
        <taxon>Bacillales</taxon>
        <taxon>Bacillaceae</taxon>
        <taxon>Bacillus</taxon>
    </lineage>
</organism>
<name>A0A5D4SW24_9BACI</name>